<evidence type="ECO:0000313" key="1">
    <source>
        <dbReference type="EnsemblMetazoa" id="GPAI010308-PA"/>
    </source>
</evidence>
<name>A0A1A9ZC80_GLOPL</name>
<dbReference type="VEuPathDB" id="VectorBase:GPAI010308"/>
<dbReference type="Proteomes" id="UP000092445">
    <property type="component" value="Unassembled WGS sequence"/>
</dbReference>
<sequence length="101" mass="11928">MYSTPLVANDYKALGKLWIHNMAEIFGAIRSDLQEQQQHMRLNELKERLLLIIFKTALVCITLHELVDPDRIRRQERCELRLLEPQHQLVSKSKVVILTEH</sequence>
<keyword evidence="2" id="KW-1185">Reference proteome</keyword>
<proteinExistence type="predicted"/>
<dbReference type="AlphaFoldDB" id="A0A1A9ZC80"/>
<evidence type="ECO:0000313" key="2">
    <source>
        <dbReference type="Proteomes" id="UP000092445"/>
    </source>
</evidence>
<dbReference type="EnsemblMetazoa" id="GPAI010308-RA">
    <property type="protein sequence ID" value="GPAI010308-PA"/>
    <property type="gene ID" value="GPAI010308"/>
</dbReference>
<reference evidence="1" key="2">
    <citation type="submission" date="2020-05" db="UniProtKB">
        <authorList>
            <consortium name="EnsemblMetazoa"/>
        </authorList>
    </citation>
    <scope>IDENTIFICATION</scope>
    <source>
        <strain evidence="1">IAEA</strain>
    </source>
</reference>
<protein>
    <submittedName>
        <fullName evidence="1">Uncharacterized protein</fullName>
    </submittedName>
</protein>
<reference evidence="2" key="1">
    <citation type="submission" date="2014-03" db="EMBL/GenBank/DDBJ databases">
        <authorList>
            <person name="Aksoy S."/>
            <person name="Warren W."/>
            <person name="Wilson R.K."/>
        </authorList>
    </citation>
    <scope>NUCLEOTIDE SEQUENCE [LARGE SCALE GENOMIC DNA]</scope>
    <source>
        <strain evidence="2">IAEA</strain>
    </source>
</reference>
<accession>A0A1A9ZC80</accession>
<organism evidence="1 2">
    <name type="scientific">Glossina pallidipes</name>
    <name type="common">Tsetse fly</name>
    <dbReference type="NCBI Taxonomy" id="7398"/>
    <lineage>
        <taxon>Eukaryota</taxon>
        <taxon>Metazoa</taxon>
        <taxon>Ecdysozoa</taxon>
        <taxon>Arthropoda</taxon>
        <taxon>Hexapoda</taxon>
        <taxon>Insecta</taxon>
        <taxon>Pterygota</taxon>
        <taxon>Neoptera</taxon>
        <taxon>Endopterygota</taxon>
        <taxon>Diptera</taxon>
        <taxon>Brachycera</taxon>
        <taxon>Muscomorpha</taxon>
        <taxon>Hippoboscoidea</taxon>
        <taxon>Glossinidae</taxon>
        <taxon>Glossina</taxon>
    </lineage>
</organism>